<dbReference type="Pfam" id="PF13692">
    <property type="entry name" value="Glyco_trans_1_4"/>
    <property type="match status" value="1"/>
</dbReference>
<reference evidence="4 5" key="1">
    <citation type="submission" date="2021-03" db="EMBL/GenBank/DDBJ databases">
        <title>Human Oral Microbial Genomes.</title>
        <authorList>
            <person name="Johnston C.D."/>
            <person name="Chen T."/>
            <person name="Dewhirst F.E."/>
        </authorList>
    </citation>
    <scope>NUCLEOTIDE SEQUENCE [LARGE SCALE GENOMIC DNA]</scope>
    <source>
        <strain evidence="4 5">DSMZ 100122</strain>
    </source>
</reference>
<evidence type="ECO:0000259" key="3">
    <source>
        <dbReference type="Pfam" id="PF13439"/>
    </source>
</evidence>
<dbReference type="InterPro" id="IPR028098">
    <property type="entry name" value="Glyco_trans_4-like_N"/>
</dbReference>
<dbReference type="Proteomes" id="UP000678513">
    <property type="component" value="Chromosome"/>
</dbReference>
<evidence type="ECO:0000313" key="4">
    <source>
        <dbReference type="EMBL" id="QUC08078.1"/>
    </source>
</evidence>
<dbReference type="Pfam" id="PF13439">
    <property type="entry name" value="Glyco_transf_4"/>
    <property type="match status" value="1"/>
</dbReference>
<dbReference type="EC" id="2.4.-.-" evidence="4"/>
<proteinExistence type="predicted"/>
<feature type="domain" description="Glycosyltransferase subfamily 4-like N-terminal" evidence="3">
    <location>
        <begin position="17"/>
        <end position="177"/>
    </location>
</feature>
<gene>
    <name evidence="4" type="ORF">J5A65_14415</name>
</gene>
<keyword evidence="5" id="KW-1185">Reference proteome</keyword>
<accession>A0ABX7Y6F9</accession>
<dbReference type="GO" id="GO:0016757">
    <property type="term" value="F:glycosyltransferase activity"/>
    <property type="evidence" value="ECO:0007669"/>
    <property type="project" value="UniProtKB-KW"/>
</dbReference>
<keyword evidence="1 4" id="KW-0328">Glycosyltransferase</keyword>
<dbReference type="Gene3D" id="3.40.50.2000">
    <property type="entry name" value="Glycogen Phosphorylase B"/>
    <property type="match status" value="2"/>
</dbReference>
<dbReference type="PANTHER" id="PTHR12526">
    <property type="entry name" value="GLYCOSYLTRANSFERASE"/>
    <property type="match status" value="1"/>
</dbReference>
<evidence type="ECO:0000256" key="1">
    <source>
        <dbReference type="ARBA" id="ARBA00022676"/>
    </source>
</evidence>
<keyword evidence="2 4" id="KW-0808">Transferase</keyword>
<evidence type="ECO:0000256" key="2">
    <source>
        <dbReference type="ARBA" id="ARBA00022679"/>
    </source>
</evidence>
<dbReference type="EMBL" id="CP072384">
    <property type="protein sequence ID" value="QUC08078.1"/>
    <property type="molecule type" value="Genomic_DNA"/>
</dbReference>
<sequence length="373" mass="41013">MSLALHLYQSPMDNESRLMRMARSLVAADLGVQVRLVGLQVDERSGLQPVEPGIVIDRVGSPTPKHDTLVSRFQKVGGWFQEVYRGYRDADIAVVSAHAVWALPLAWALAKRAKAPLVYNPHELETRTPTMTGVKKTLAEQVEARFIRRCQVVTAVNDEIADWYAGHYRIARPLVVVNYPAKVTRGRPARDLRGELGLRDDEVLFVHTGHLTEGRNIPLILEEFAAGARHHVLFVGAGDMQSLVDEAAARSPFIHRMDPVPPDEVVSVVAGADMSLALIETLSQSYAWGSPNKLFEALAAGVPVLASDVPEVRRRLGPLAGDLVLTSPKDQLGAFLARLDRPAALSYRKQLAPLPTWEEGIGPMVEAYQRLLA</sequence>
<protein>
    <submittedName>
        <fullName evidence="4">Glycosyltransferase</fullName>
        <ecNumber evidence="4">2.4.-.-</ecNumber>
    </submittedName>
</protein>
<name>A0ABX7Y6F9_9ACTN</name>
<dbReference type="RefSeq" id="WP_212323567.1">
    <property type="nucleotide sequence ID" value="NZ_AP024463.1"/>
</dbReference>
<evidence type="ECO:0000313" key="5">
    <source>
        <dbReference type="Proteomes" id="UP000678513"/>
    </source>
</evidence>
<dbReference type="PANTHER" id="PTHR12526:SF510">
    <property type="entry name" value="D-INOSITOL 3-PHOSPHATE GLYCOSYLTRANSFERASE"/>
    <property type="match status" value="1"/>
</dbReference>
<organism evidence="4 5">
    <name type="scientific">Arachnia rubra</name>
    <dbReference type="NCBI Taxonomy" id="1547448"/>
    <lineage>
        <taxon>Bacteria</taxon>
        <taxon>Bacillati</taxon>
        <taxon>Actinomycetota</taxon>
        <taxon>Actinomycetes</taxon>
        <taxon>Propionibacteriales</taxon>
        <taxon>Propionibacteriaceae</taxon>
        <taxon>Arachnia</taxon>
    </lineage>
</organism>
<dbReference type="SUPFAM" id="SSF53756">
    <property type="entry name" value="UDP-Glycosyltransferase/glycogen phosphorylase"/>
    <property type="match status" value="1"/>
</dbReference>